<dbReference type="Proteomes" id="UP000242715">
    <property type="component" value="Unassembled WGS sequence"/>
</dbReference>
<gene>
    <name evidence="1" type="ORF">TSUD_293020</name>
</gene>
<accession>A0A2Z6NMN7</accession>
<organism evidence="1 2">
    <name type="scientific">Trifolium subterraneum</name>
    <name type="common">Subterranean clover</name>
    <dbReference type="NCBI Taxonomy" id="3900"/>
    <lineage>
        <taxon>Eukaryota</taxon>
        <taxon>Viridiplantae</taxon>
        <taxon>Streptophyta</taxon>
        <taxon>Embryophyta</taxon>
        <taxon>Tracheophyta</taxon>
        <taxon>Spermatophyta</taxon>
        <taxon>Magnoliopsida</taxon>
        <taxon>eudicotyledons</taxon>
        <taxon>Gunneridae</taxon>
        <taxon>Pentapetalae</taxon>
        <taxon>rosids</taxon>
        <taxon>fabids</taxon>
        <taxon>Fabales</taxon>
        <taxon>Fabaceae</taxon>
        <taxon>Papilionoideae</taxon>
        <taxon>50 kb inversion clade</taxon>
        <taxon>NPAAA clade</taxon>
        <taxon>Hologalegina</taxon>
        <taxon>IRL clade</taxon>
        <taxon>Trifolieae</taxon>
        <taxon>Trifolium</taxon>
    </lineage>
</organism>
<protein>
    <submittedName>
        <fullName evidence="1">Uncharacterized protein</fullName>
    </submittedName>
</protein>
<dbReference type="EMBL" id="DF973657">
    <property type="protein sequence ID" value="GAU37145.1"/>
    <property type="molecule type" value="Genomic_DNA"/>
</dbReference>
<dbReference type="AlphaFoldDB" id="A0A2Z6NMN7"/>
<evidence type="ECO:0000313" key="1">
    <source>
        <dbReference type="EMBL" id="GAU37145.1"/>
    </source>
</evidence>
<evidence type="ECO:0000313" key="2">
    <source>
        <dbReference type="Proteomes" id="UP000242715"/>
    </source>
</evidence>
<proteinExistence type="predicted"/>
<keyword evidence="2" id="KW-1185">Reference proteome</keyword>
<reference evidence="2" key="1">
    <citation type="journal article" date="2017" name="Front. Plant Sci.">
        <title>Climate Clever Clovers: New Paradigm to Reduce the Environmental Footprint of Ruminants by Breeding Low Methanogenic Forages Utilizing Haplotype Variation.</title>
        <authorList>
            <person name="Kaur P."/>
            <person name="Appels R."/>
            <person name="Bayer P.E."/>
            <person name="Keeble-Gagnere G."/>
            <person name="Wang J."/>
            <person name="Hirakawa H."/>
            <person name="Shirasawa K."/>
            <person name="Vercoe P."/>
            <person name="Stefanova K."/>
            <person name="Durmic Z."/>
            <person name="Nichols P."/>
            <person name="Revell C."/>
            <person name="Isobe S.N."/>
            <person name="Edwards D."/>
            <person name="Erskine W."/>
        </authorList>
    </citation>
    <scope>NUCLEOTIDE SEQUENCE [LARGE SCALE GENOMIC DNA]</scope>
    <source>
        <strain evidence="2">cv. Daliak</strain>
    </source>
</reference>
<name>A0A2Z6NMN7_TRISU</name>
<sequence>MAQDSSFFLNKVCSSNITTTNSNFHANLMILLNSLSSKAIDNTEFYDPIIGINPSDSAMQLNIYPQSVLCPYKLRFGTTSARLNTLTILSIPSLI</sequence>